<dbReference type="Pfam" id="PF07980">
    <property type="entry name" value="SusD_RagB"/>
    <property type="match status" value="1"/>
</dbReference>
<dbReference type="Proteomes" id="UP000031937">
    <property type="component" value="Unassembled WGS sequence"/>
</dbReference>
<evidence type="ECO:0000256" key="1">
    <source>
        <dbReference type="ARBA" id="ARBA00004442"/>
    </source>
</evidence>
<evidence type="ECO:0008006" key="11">
    <source>
        <dbReference type="Google" id="ProtNLM"/>
    </source>
</evidence>
<evidence type="ECO:0000313" key="10">
    <source>
        <dbReference type="Proteomes" id="UP000031937"/>
    </source>
</evidence>
<reference evidence="9 10" key="1">
    <citation type="submission" date="2014-07" db="EMBL/GenBank/DDBJ databases">
        <title>Porphyromonadaceae bacterium OUH 334697 = ATCC BAA-2682 = DSM 28341 draft genome.</title>
        <authorList>
            <person name="Sydenham T.V."/>
            <person name="Hasman H."/>
            <person name="Justesen U.S."/>
        </authorList>
    </citation>
    <scope>NUCLEOTIDE SEQUENCE [LARGE SCALE GENOMIC DNA]</scope>
    <source>
        <strain evidence="9 10">OUH 334697</strain>
    </source>
</reference>
<comment type="caution">
    <text evidence="9">The sequence shown here is derived from an EMBL/GenBank/DDBJ whole genome shotgun (WGS) entry which is preliminary data.</text>
</comment>
<feature type="domain" description="SusD-like N-terminal" evidence="8">
    <location>
        <begin position="23"/>
        <end position="216"/>
    </location>
</feature>
<evidence type="ECO:0000256" key="3">
    <source>
        <dbReference type="ARBA" id="ARBA00022729"/>
    </source>
</evidence>
<dbReference type="RefSeq" id="WP_041501932.1">
    <property type="nucleotide sequence ID" value="NZ_JPIT01000006.1"/>
</dbReference>
<dbReference type="Pfam" id="PF14322">
    <property type="entry name" value="SusD-like_3"/>
    <property type="match status" value="1"/>
</dbReference>
<evidence type="ECO:0000256" key="6">
    <source>
        <dbReference type="SAM" id="SignalP"/>
    </source>
</evidence>
<evidence type="ECO:0000259" key="8">
    <source>
        <dbReference type="Pfam" id="PF14322"/>
    </source>
</evidence>
<organism evidence="9 10">
    <name type="scientific">Sanguibacteroides justesenii</name>
    <dbReference type="NCBI Taxonomy" id="1547597"/>
    <lineage>
        <taxon>Bacteria</taxon>
        <taxon>Pseudomonadati</taxon>
        <taxon>Bacteroidota</taxon>
        <taxon>Bacteroidia</taxon>
        <taxon>Bacteroidales</taxon>
        <taxon>Porphyromonadaceae</taxon>
        <taxon>Sanguibacteroides</taxon>
    </lineage>
</organism>
<dbReference type="InterPro" id="IPR033985">
    <property type="entry name" value="SusD-like_N"/>
</dbReference>
<sequence>MKRYKLILLSVCVLPFVLASCNKWLDVSPEDQITEEELWSKGEGFRNALNGVYKSMAAYNLYGRNLTWGLVDALGQCYNMNYASDNATKDMKKAVNYEFEDEALKPVIETIWEEAYNTVANCNNILNNVPQADPEIFAAGEREKNMIWGEALALRAFIQFDMLRLYAAAPVTNPTTKYIPYVDTYPSLISNKKSVSECLDLIIRDLKDAKAFLWKSDSASTLSVANRFEIAGSLTNRFISTRGYRMNYYAACAALARVYLYAGQTTNAYNEATALIEMEKKNNYFSFRNSASNGDLKFYSDIIMGLYAPKLGDWDRAANEVMSGSSMYYLRLTNIKKIFAPDLKGSYEDITSDDYRFKYQIENYMGYEYFRPLKYKEQTATTTQTKVANYLVPMLRMSEVYYIAAEAICETDLDEAKEYLFKVKSGRGIRSAAVTEQKQAIKDKDTFIEALRNDMRRDLWGEGQLFFMFKRLNEAIPSDYEIFGPSDEYFVLPVPDSEITIK</sequence>
<evidence type="ECO:0000256" key="4">
    <source>
        <dbReference type="ARBA" id="ARBA00023136"/>
    </source>
</evidence>
<dbReference type="InterPro" id="IPR011990">
    <property type="entry name" value="TPR-like_helical_dom_sf"/>
</dbReference>
<name>A0AB34R786_9PORP</name>
<dbReference type="Gene3D" id="1.25.40.390">
    <property type="match status" value="1"/>
</dbReference>
<protein>
    <recommendedName>
        <fullName evidence="11">RagB/SusD family nutrient uptake outer membrane protein</fullName>
    </recommendedName>
</protein>
<dbReference type="EMBL" id="JPIT01000006">
    <property type="protein sequence ID" value="KIO47454.1"/>
    <property type="molecule type" value="Genomic_DNA"/>
</dbReference>
<gene>
    <name evidence="9" type="ORF">IE90_00350</name>
</gene>
<feature type="domain" description="RagB/SusD" evidence="7">
    <location>
        <begin position="360"/>
        <end position="475"/>
    </location>
</feature>
<evidence type="ECO:0000256" key="5">
    <source>
        <dbReference type="ARBA" id="ARBA00023237"/>
    </source>
</evidence>
<dbReference type="GO" id="GO:0009279">
    <property type="term" value="C:cell outer membrane"/>
    <property type="evidence" value="ECO:0007669"/>
    <property type="project" value="UniProtKB-SubCell"/>
</dbReference>
<dbReference type="AlphaFoldDB" id="A0AB34R786"/>
<keyword evidence="5" id="KW-0998">Cell outer membrane</keyword>
<feature type="chain" id="PRO_5044293791" description="RagB/SusD family nutrient uptake outer membrane protein" evidence="6">
    <location>
        <begin position="20"/>
        <end position="502"/>
    </location>
</feature>
<dbReference type="PROSITE" id="PS51257">
    <property type="entry name" value="PROKAR_LIPOPROTEIN"/>
    <property type="match status" value="1"/>
</dbReference>
<dbReference type="InterPro" id="IPR012944">
    <property type="entry name" value="SusD_RagB_dom"/>
</dbReference>
<evidence type="ECO:0000259" key="7">
    <source>
        <dbReference type="Pfam" id="PF07980"/>
    </source>
</evidence>
<comment type="similarity">
    <text evidence="2">Belongs to the SusD family.</text>
</comment>
<dbReference type="SUPFAM" id="SSF48452">
    <property type="entry name" value="TPR-like"/>
    <property type="match status" value="1"/>
</dbReference>
<keyword evidence="4" id="KW-0472">Membrane</keyword>
<feature type="signal peptide" evidence="6">
    <location>
        <begin position="1"/>
        <end position="19"/>
    </location>
</feature>
<comment type="subcellular location">
    <subcellularLocation>
        <location evidence="1">Cell outer membrane</location>
    </subcellularLocation>
</comment>
<proteinExistence type="inferred from homology"/>
<evidence type="ECO:0000313" key="9">
    <source>
        <dbReference type="EMBL" id="KIO47454.1"/>
    </source>
</evidence>
<evidence type="ECO:0000256" key="2">
    <source>
        <dbReference type="ARBA" id="ARBA00006275"/>
    </source>
</evidence>
<keyword evidence="3 6" id="KW-0732">Signal</keyword>
<accession>A0AB34R786</accession>